<evidence type="ECO:0000313" key="2">
    <source>
        <dbReference type="Proteomes" id="UP000595437"/>
    </source>
</evidence>
<feature type="non-terminal residue" evidence="1">
    <location>
        <position position="1"/>
    </location>
</feature>
<proteinExistence type="predicted"/>
<keyword evidence="2" id="KW-1185">Reference proteome</keyword>
<protein>
    <submittedName>
        <fullName evidence="1">Hemocytinlike</fullName>
    </submittedName>
</protein>
<gene>
    <name evidence="1" type="ORF">FKW44_015174</name>
</gene>
<dbReference type="Proteomes" id="UP000595437">
    <property type="component" value="Chromosome 10"/>
</dbReference>
<dbReference type="EMBL" id="CP045899">
    <property type="protein sequence ID" value="QQP40951.1"/>
    <property type="molecule type" value="Genomic_DNA"/>
</dbReference>
<accession>A0A7T8H0K5</accession>
<evidence type="ECO:0000313" key="1">
    <source>
        <dbReference type="EMBL" id="QQP40951.1"/>
    </source>
</evidence>
<name>A0A7T8H0K5_CALRO</name>
<organism evidence="1 2">
    <name type="scientific">Caligus rogercresseyi</name>
    <name type="common">Sea louse</name>
    <dbReference type="NCBI Taxonomy" id="217165"/>
    <lineage>
        <taxon>Eukaryota</taxon>
        <taxon>Metazoa</taxon>
        <taxon>Ecdysozoa</taxon>
        <taxon>Arthropoda</taxon>
        <taxon>Crustacea</taxon>
        <taxon>Multicrustacea</taxon>
        <taxon>Hexanauplia</taxon>
        <taxon>Copepoda</taxon>
        <taxon>Siphonostomatoida</taxon>
        <taxon>Caligidae</taxon>
        <taxon>Caligus</taxon>
    </lineage>
</organism>
<sequence length="60" mass="6931">APEDQNVKQLRHPISTVDSHQQFTTTPTLGLYSLLSMFRLDRDSQKILRLLILQSRVPNL</sequence>
<dbReference type="AlphaFoldDB" id="A0A7T8H0K5"/>
<reference evidence="2" key="1">
    <citation type="submission" date="2021-01" db="EMBL/GenBank/DDBJ databases">
        <title>Caligus Genome Assembly.</title>
        <authorList>
            <person name="Gallardo-Escarate C."/>
        </authorList>
    </citation>
    <scope>NUCLEOTIDE SEQUENCE [LARGE SCALE GENOMIC DNA]</scope>
</reference>